<dbReference type="EMBL" id="SPHZ02000012">
    <property type="protein sequence ID" value="KAF0888787.1"/>
    <property type="molecule type" value="Genomic_DNA"/>
</dbReference>
<comment type="caution">
    <text evidence="1">The sequence shown here is derived from an EMBL/GenBank/DDBJ whole genome shotgun (WGS) entry which is preliminary data.</text>
</comment>
<evidence type="ECO:0000313" key="1">
    <source>
        <dbReference type="EMBL" id="KAF0888787.1"/>
    </source>
</evidence>
<keyword evidence="2" id="KW-1185">Reference proteome</keyword>
<protein>
    <submittedName>
        <fullName evidence="1">Uncharacterized protein</fullName>
    </submittedName>
</protein>
<evidence type="ECO:0000313" key="2">
    <source>
        <dbReference type="Proteomes" id="UP000479710"/>
    </source>
</evidence>
<organism evidence="1 2">
    <name type="scientific">Oryza meyeriana var. granulata</name>
    <dbReference type="NCBI Taxonomy" id="110450"/>
    <lineage>
        <taxon>Eukaryota</taxon>
        <taxon>Viridiplantae</taxon>
        <taxon>Streptophyta</taxon>
        <taxon>Embryophyta</taxon>
        <taxon>Tracheophyta</taxon>
        <taxon>Spermatophyta</taxon>
        <taxon>Magnoliopsida</taxon>
        <taxon>Liliopsida</taxon>
        <taxon>Poales</taxon>
        <taxon>Poaceae</taxon>
        <taxon>BOP clade</taxon>
        <taxon>Oryzoideae</taxon>
        <taxon>Oryzeae</taxon>
        <taxon>Oryzinae</taxon>
        <taxon>Oryza</taxon>
        <taxon>Oryza meyeriana</taxon>
    </lineage>
</organism>
<proteinExistence type="predicted"/>
<gene>
    <name evidence="1" type="ORF">E2562_017786</name>
</gene>
<reference evidence="1 2" key="1">
    <citation type="submission" date="2019-11" db="EMBL/GenBank/DDBJ databases">
        <title>Whole genome sequence of Oryza granulata.</title>
        <authorList>
            <person name="Li W."/>
        </authorList>
    </citation>
    <scope>NUCLEOTIDE SEQUENCE [LARGE SCALE GENOMIC DNA]</scope>
    <source>
        <strain evidence="2">cv. Menghai</strain>
        <tissue evidence="1">Leaf</tissue>
    </source>
</reference>
<dbReference type="Proteomes" id="UP000479710">
    <property type="component" value="Unassembled WGS sequence"/>
</dbReference>
<dbReference type="AlphaFoldDB" id="A0A6G1BM34"/>
<name>A0A6G1BM34_9ORYZ</name>
<accession>A0A6G1BM34</accession>
<sequence>MQIRPSNLVIVAAMPFRRGRACLAGSARRRCGRLPGAWIYSSALSTTSPRLDPATGIMDDLSLRLQLSLLPGWSYLSSTFVATAATSA</sequence>